<keyword evidence="2" id="KW-1185">Reference proteome</keyword>
<dbReference type="EMBL" id="CAJVPM010001383">
    <property type="protein sequence ID" value="CAG8465959.1"/>
    <property type="molecule type" value="Genomic_DNA"/>
</dbReference>
<dbReference type="Proteomes" id="UP000789860">
    <property type="component" value="Unassembled WGS sequence"/>
</dbReference>
<evidence type="ECO:0000313" key="2">
    <source>
        <dbReference type="Proteomes" id="UP000789860"/>
    </source>
</evidence>
<gene>
    <name evidence="1" type="ORF">SCALOS_LOCUS1820</name>
</gene>
<sequence>MVDSEIIRLFVFISLPFLIDKGREYMRTREQNRNNSERPKSIFDILIVYLLIFTILIQVYYAIWSPPPNIFISSNISPTMSPSVIRTILLTKNSKLTPIDNLLLEKFSSLENRLIYAAYGQEALLDCNYCKNVTDYSMFIIPNVAWSYVMMLMVLGISTMARRKSHWRIYGVIFLIGCGFFELYTLLSTDVIKNSAHGITEFLYNNTDYYRRMAFAVLSFTIFFINKADNKSDMDIIQEIKRNQEIIIHCSKAANLQRTAVLRDNNLRKIFEEFYRRRETEENVVVTDQSYKDARNKTLSKLNMVGLLKEAQTYVSSITGLKEVEIDNELVTGMQGSAAARTAYTSSSNNN</sequence>
<name>A0ACA9KCL1_9GLOM</name>
<accession>A0ACA9KCL1</accession>
<reference evidence="1" key="1">
    <citation type="submission" date="2021-06" db="EMBL/GenBank/DDBJ databases">
        <authorList>
            <person name="Kallberg Y."/>
            <person name="Tangrot J."/>
            <person name="Rosling A."/>
        </authorList>
    </citation>
    <scope>NUCLEOTIDE SEQUENCE</scope>
    <source>
        <strain evidence="1">AU212A</strain>
    </source>
</reference>
<organism evidence="1 2">
    <name type="scientific">Scutellospora calospora</name>
    <dbReference type="NCBI Taxonomy" id="85575"/>
    <lineage>
        <taxon>Eukaryota</taxon>
        <taxon>Fungi</taxon>
        <taxon>Fungi incertae sedis</taxon>
        <taxon>Mucoromycota</taxon>
        <taxon>Glomeromycotina</taxon>
        <taxon>Glomeromycetes</taxon>
        <taxon>Diversisporales</taxon>
        <taxon>Gigasporaceae</taxon>
        <taxon>Scutellospora</taxon>
    </lineage>
</organism>
<comment type="caution">
    <text evidence="1">The sequence shown here is derived from an EMBL/GenBank/DDBJ whole genome shotgun (WGS) entry which is preliminary data.</text>
</comment>
<evidence type="ECO:0000313" key="1">
    <source>
        <dbReference type="EMBL" id="CAG8465959.1"/>
    </source>
</evidence>
<protein>
    <submittedName>
        <fullName evidence="1">2523_t:CDS:1</fullName>
    </submittedName>
</protein>
<proteinExistence type="predicted"/>